<dbReference type="GO" id="GO:0000329">
    <property type="term" value="C:fungal-type vacuole membrane"/>
    <property type="evidence" value="ECO:0007669"/>
    <property type="project" value="UniProtKB-UniRule"/>
</dbReference>
<dbReference type="FunFam" id="1.25.40.10:FF:000350">
    <property type="entry name" value="Vacuolar protein sorting-associated protein 41 homolog"/>
    <property type="match status" value="1"/>
</dbReference>
<comment type="subcellular location">
    <subcellularLocation>
        <location evidence="4">Vacuole</location>
    </subcellularLocation>
</comment>
<dbReference type="PANTHER" id="PTHR12616:SF1">
    <property type="entry name" value="VACUOLAR PROTEIN SORTING-ASSOCIATED PROTEIN 41 HOMOLOG"/>
    <property type="match status" value="1"/>
</dbReference>
<proteinExistence type="inferred from homology"/>
<accession>A0A1Y1UMZ3</accession>
<dbReference type="GO" id="GO:0005770">
    <property type="term" value="C:late endosome"/>
    <property type="evidence" value="ECO:0007669"/>
    <property type="project" value="UniProtKB-UniRule"/>
</dbReference>
<protein>
    <recommendedName>
        <fullName evidence="4">Vacuolar protein sorting-associated protein 41</fullName>
    </recommendedName>
</protein>
<feature type="compositionally biased region" description="Low complexity" evidence="6">
    <location>
        <begin position="1"/>
        <end position="22"/>
    </location>
</feature>
<dbReference type="InterPro" id="IPR015943">
    <property type="entry name" value="WD40/YVTN_repeat-like_dom_sf"/>
</dbReference>
<feature type="compositionally biased region" description="Acidic residues" evidence="6">
    <location>
        <begin position="49"/>
        <end position="60"/>
    </location>
</feature>
<dbReference type="FunCoup" id="A0A1Y1UMZ3">
    <property type="interactions" value="263"/>
</dbReference>
<dbReference type="InterPro" id="IPR000547">
    <property type="entry name" value="Clathrin_H-chain/VPS_repeat"/>
</dbReference>
<dbReference type="Gene3D" id="1.25.40.10">
    <property type="entry name" value="Tetratricopeptide repeat domain"/>
    <property type="match status" value="1"/>
</dbReference>
<dbReference type="InterPro" id="IPR016902">
    <property type="entry name" value="Vps41"/>
</dbReference>
<dbReference type="GO" id="GO:0006623">
    <property type="term" value="P:protein targeting to vacuole"/>
    <property type="evidence" value="ECO:0007669"/>
    <property type="project" value="InterPro"/>
</dbReference>
<dbReference type="Gene3D" id="2.130.10.10">
    <property type="entry name" value="YVTN repeat-like/Quinoprotein amine dehydrogenase"/>
    <property type="match status" value="1"/>
</dbReference>
<dbReference type="GO" id="GO:0034058">
    <property type="term" value="P:endosomal vesicle fusion"/>
    <property type="evidence" value="ECO:0007669"/>
    <property type="project" value="UniProtKB-UniRule"/>
</dbReference>
<keyword evidence="9" id="KW-1185">Reference proteome</keyword>
<evidence type="ECO:0000313" key="8">
    <source>
        <dbReference type="EMBL" id="ORX39372.1"/>
    </source>
</evidence>
<dbReference type="EMBL" id="NBSH01000003">
    <property type="protein sequence ID" value="ORX39372.1"/>
    <property type="molecule type" value="Genomic_DNA"/>
</dbReference>
<feature type="repeat" description="CHCR" evidence="5">
    <location>
        <begin position="609"/>
        <end position="753"/>
    </location>
</feature>
<organism evidence="8 9">
    <name type="scientific">Kockovaella imperatae</name>
    <dbReference type="NCBI Taxonomy" id="4999"/>
    <lineage>
        <taxon>Eukaryota</taxon>
        <taxon>Fungi</taxon>
        <taxon>Dikarya</taxon>
        <taxon>Basidiomycota</taxon>
        <taxon>Agaricomycotina</taxon>
        <taxon>Tremellomycetes</taxon>
        <taxon>Tremellales</taxon>
        <taxon>Cuniculitremaceae</taxon>
        <taxon>Kockovaella</taxon>
    </lineage>
</organism>
<reference evidence="8 9" key="1">
    <citation type="submission" date="2017-03" db="EMBL/GenBank/DDBJ databases">
        <title>Widespread Adenine N6-methylation of Active Genes in Fungi.</title>
        <authorList>
            <consortium name="DOE Joint Genome Institute"/>
            <person name="Mondo S.J."/>
            <person name="Dannebaum R.O."/>
            <person name="Kuo R.C."/>
            <person name="Louie K.B."/>
            <person name="Bewick A.J."/>
            <person name="Labutti K."/>
            <person name="Haridas S."/>
            <person name="Kuo A."/>
            <person name="Salamov A."/>
            <person name="Ahrendt S.R."/>
            <person name="Lau R."/>
            <person name="Bowen B.P."/>
            <person name="Lipzen A."/>
            <person name="Sullivan W."/>
            <person name="Andreopoulos W.B."/>
            <person name="Clum A."/>
            <person name="Lindquist E."/>
            <person name="Daum C."/>
            <person name="Northen T.R."/>
            <person name="Ramamoorthy G."/>
            <person name="Schmitz R.J."/>
            <person name="Gryganskyi A."/>
            <person name="Culley D."/>
            <person name="Magnuson J."/>
            <person name="James T.Y."/>
            <person name="O'Malley M.A."/>
            <person name="Stajich J.E."/>
            <person name="Spatafora J.W."/>
            <person name="Visel A."/>
            <person name="Grigoriev I.V."/>
        </authorList>
    </citation>
    <scope>NUCLEOTIDE SEQUENCE [LARGE SCALE GENOMIC DNA]</scope>
    <source>
        <strain evidence="8 9">NRRL Y-17943</strain>
    </source>
</reference>
<dbReference type="SUPFAM" id="SSF101908">
    <property type="entry name" value="Putative isomerase YbhE"/>
    <property type="match status" value="1"/>
</dbReference>
<evidence type="ECO:0000256" key="6">
    <source>
        <dbReference type="SAM" id="MobiDB-lite"/>
    </source>
</evidence>
<gene>
    <name evidence="8" type="ORF">BD324DRAFT_619424</name>
</gene>
<dbReference type="AlphaFoldDB" id="A0A1Y1UMZ3"/>
<evidence type="ECO:0000256" key="1">
    <source>
        <dbReference type="ARBA" id="ARBA00009582"/>
    </source>
</evidence>
<evidence type="ECO:0000256" key="2">
    <source>
        <dbReference type="ARBA" id="ARBA00022448"/>
    </source>
</evidence>
<dbReference type="InterPro" id="IPR011990">
    <property type="entry name" value="TPR-like_helical_dom_sf"/>
</dbReference>
<dbReference type="InterPro" id="IPR001680">
    <property type="entry name" value="WD40_rpt"/>
</dbReference>
<evidence type="ECO:0000256" key="5">
    <source>
        <dbReference type="PROSITE-ProRule" id="PRU01006"/>
    </source>
</evidence>
<comment type="caution">
    <text evidence="8">The sequence shown here is derived from an EMBL/GenBank/DDBJ whole genome shotgun (WGS) entry which is preliminary data.</text>
</comment>
<dbReference type="SMART" id="SM00299">
    <property type="entry name" value="CLH"/>
    <property type="match status" value="1"/>
</dbReference>
<evidence type="ECO:0000313" key="9">
    <source>
        <dbReference type="Proteomes" id="UP000193218"/>
    </source>
</evidence>
<name>A0A1Y1UMZ3_9TREE</name>
<evidence type="ECO:0000259" key="7">
    <source>
        <dbReference type="Pfam" id="PF23411"/>
    </source>
</evidence>
<feature type="domain" description="Vps41 beta-propeller" evidence="7">
    <location>
        <begin position="63"/>
        <end position="397"/>
    </location>
</feature>
<dbReference type="Proteomes" id="UP000193218">
    <property type="component" value="Unassembled WGS sequence"/>
</dbReference>
<comment type="function">
    <text evidence="4">Required for vacuolar assembly and vacuolar traffic.</text>
</comment>
<dbReference type="InterPro" id="IPR057780">
    <property type="entry name" value="Beta-prop_Vps41"/>
</dbReference>
<dbReference type="GeneID" id="33556980"/>
<dbReference type="OrthoDB" id="244107at2759"/>
<dbReference type="PIRSF" id="PIRSF028921">
    <property type="entry name" value="VPS41"/>
    <property type="match status" value="1"/>
</dbReference>
<keyword evidence="4" id="KW-0926">Vacuole</keyword>
<sequence length="920" mass="102191">MDTSSPGAGPSRSGSTLSSVRSRSPESKSSRSSSRKGKERDSSSSDSESGSESESESDDEPTLKYSRLKGKVPEILARDQASAIAIGRRIIAIGTENGMVQVLTHEGSKVKSYRPHAARITCLRIDEEDEFIATSSFEGRVMIHSLTTPEVFAFDYKRPMNTISLEPGFAKKASRTFVCGGLGGSLIHQEKGWMGWKEQVLHSGEGPIWASEWQGDLIAWANDLGVKIYDTSTSQRIGFIDRGADPPRAELFKCSLLWKDDHTLIIGWADYIKIVRIRSRPRAQTSTGLPALTVELTAIFQVDCMISGISPFGSSYIVLAYIAPDTYDNEATDDPMEQRRKAANRPELRVITAQGEESTADALSLANFHLYGCSNYSLVKSSQIWYVLTPADIIIVQPRDESDHIQWLVERERFEEALEAAEKMSVTGALDAKAIGLQYMHHLSGKGDYARAAALASRVLEDNVGAWETWVDIYTERGQLAVITPYLPTRAPRLEVKTYDAVLNTLLSNDRPAFLSTIKSWPGSIYTSISFQKLVKGEVQADPDPVLIESLAELYIHDAQPAKALPYLLRLGRPEVFDLIKEHNLFASIQDQALSLVEFDQSENKHAAVEMLVDHVHSIPVERVVRQLEPKPEYLYLYLDALFQRDQSLAFPYSDQMVDLYAAHGPERLMLLLRGSNFYDLERAYKICKTHDLVPEMVFLLGRMGNNKEALMLIIQRMGDVQKAIEFAKEQADEDLWEDLLNYSETRPDFIRALLEHVGAEINPIRLIRRIKDGMGIPGLKPALVKILQASNLQVSLMEGCHKILNGDCADLAEELQAAQTGGARASPSEKCAVCGLGAFTQPVTLAYLCRHFVHGTCALLNPDLELPLRTEHPAVNQLLANEKRGAKVRRREVGQKLSLASEIRVKVGRCPVCSTSSGK</sequence>
<dbReference type="GO" id="GO:0016236">
    <property type="term" value="P:macroautophagy"/>
    <property type="evidence" value="ECO:0007669"/>
    <property type="project" value="TreeGrafter"/>
</dbReference>
<comment type="similarity">
    <text evidence="1 4">Belongs to the VPS41 family.</text>
</comment>
<dbReference type="PANTHER" id="PTHR12616">
    <property type="entry name" value="VACUOLAR PROTEIN SORTING VPS41"/>
    <property type="match status" value="1"/>
</dbReference>
<dbReference type="STRING" id="4999.A0A1Y1UMZ3"/>
<dbReference type="SMART" id="SM00320">
    <property type="entry name" value="WD40"/>
    <property type="match status" value="2"/>
</dbReference>
<dbReference type="PROSITE" id="PS50236">
    <property type="entry name" value="CHCR"/>
    <property type="match status" value="1"/>
</dbReference>
<evidence type="ECO:0000256" key="4">
    <source>
        <dbReference type="PIRNR" id="PIRNR028921"/>
    </source>
</evidence>
<dbReference type="Pfam" id="PF23411">
    <property type="entry name" value="Beta-prop_Vps41"/>
    <property type="match status" value="1"/>
</dbReference>
<dbReference type="Pfam" id="PF23556">
    <property type="entry name" value="TPR_Vps41"/>
    <property type="match status" value="1"/>
</dbReference>
<evidence type="ECO:0000256" key="3">
    <source>
        <dbReference type="ARBA" id="ARBA00022927"/>
    </source>
</evidence>
<dbReference type="InParanoid" id="A0A1Y1UMZ3"/>
<dbReference type="RefSeq" id="XP_021873235.1">
    <property type="nucleotide sequence ID" value="XM_022015172.1"/>
</dbReference>
<keyword evidence="2 4" id="KW-0813">Transport</keyword>
<dbReference type="InterPro" id="IPR045111">
    <property type="entry name" value="Vps41/Vps8"/>
</dbReference>
<feature type="region of interest" description="Disordered" evidence="6">
    <location>
        <begin position="1"/>
        <end position="66"/>
    </location>
</feature>
<dbReference type="GO" id="GO:0009267">
    <property type="term" value="P:cellular response to starvation"/>
    <property type="evidence" value="ECO:0007669"/>
    <property type="project" value="TreeGrafter"/>
</dbReference>
<keyword evidence="3 4" id="KW-0653">Protein transport</keyword>
<dbReference type="GO" id="GO:0030897">
    <property type="term" value="C:HOPS complex"/>
    <property type="evidence" value="ECO:0007669"/>
    <property type="project" value="UniProtKB-UniRule"/>
</dbReference>